<dbReference type="InterPro" id="IPR001775">
    <property type="entry name" value="GspD/PilQ"/>
</dbReference>
<dbReference type="InterPro" id="IPR004846">
    <property type="entry name" value="T2SS/T3SS_dom"/>
</dbReference>
<keyword evidence="2 7" id="KW-0813">Transport</keyword>
<dbReference type="Proteomes" id="UP000324194">
    <property type="component" value="Chromosome 2"/>
</dbReference>
<keyword evidence="4" id="KW-0472">Membrane</keyword>
<dbReference type="Gene3D" id="3.30.1370.120">
    <property type="match status" value="1"/>
</dbReference>
<dbReference type="KEGG" id="asip:AQUSIP_23940"/>
<keyword evidence="5" id="KW-0998">Cell outer membrane</keyword>
<keyword evidence="3" id="KW-0732">Signal</keyword>
<feature type="compositionally biased region" description="Polar residues" evidence="8">
    <location>
        <begin position="65"/>
        <end position="89"/>
    </location>
</feature>
<reference evidence="10 11" key="1">
    <citation type="submission" date="2019-08" db="EMBL/GenBank/DDBJ databases">
        <authorList>
            <person name="Guy L."/>
        </authorList>
    </citation>
    <scope>NUCLEOTIDE SEQUENCE [LARGE SCALE GENOMIC DNA]</scope>
    <source>
        <strain evidence="10 11">SGT-108</strain>
    </source>
</reference>
<evidence type="ECO:0000256" key="6">
    <source>
        <dbReference type="RuleBase" id="RU004003"/>
    </source>
</evidence>
<dbReference type="PANTHER" id="PTHR30604:SF1">
    <property type="entry name" value="DNA UTILIZATION PROTEIN HOFQ"/>
    <property type="match status" value="1"/>
</dbReference>
<comment type="subcellular location">
    <subcellularLocation>
        <location evidence="7">Cell outer membrane</location>
    </subcellularLocation>
    <subcellularLocation>
        <location evidence="1">Membrane</location>
    </subcellularLocation>
</comment>
<gene>
    <name evidence="10" type="primary">pilQ_2</name>
    <name evidence="10" type="ORF">AQUSIP_23940</name>
</gene>
<dbReference type="InterPro" id="IPR013355">
    <property type="entry name" value="Pilus_4_PilQ"/>
</dbReference>
<protein>
    <submittedName>
        <fullName evidence="10">Type IV pilus biogenesis and competence protein PilQ</fullName>
    </submittedName>
</protein>
<dbReference type="EMBL" id="LR699120">
    <property type="protein sequence ID" value="VVC77067.1"/>
    <property type="molecule type" value="Genomic_DNA"/>
</dbReference>
<dbReference type="Gene3D" id="3.30.1370.130">
    <property type="match status" value="1"/>
</dbReference>
<dbReference type="PRINTS" id="PR00811">
    <property type="entry name" value="BCTERIALGSPD"/>
</dbReference>
<evidence type="ECO:0000256" key="7">
    <source>
        <dbReference type="RuleBase" id="RU004004"/>
    </source>
</evidence>
<dbReference type="Pfam" id="PF07660">
    <property type="entry name" value="STN"/>
    <property type="match status" value="1"/>
</dbReference>
<dbReference type="Pfam" id="PF03958">
    <property type="entry name" value="Secretin_N"/>
    <property type="match status" value="1"/>
</dbReference>
<dbReference type="SMART" id="SM00965">
    <property type="entry name" value="STN"/>
    <property type="match status" value="1"/>
</dbReference>
<dbReference type="NCBIfam" id="TIGR02515">
    <property type="entry name" value="IV_pilus_PilQ"/>
    <property type="match status" value="1"/>
</dbReference>
<evidence type="ECO:0000259" key="9">
    <source>
        <dbReference type="SMART" id="SM00965"/>
    </source>
</evidence>
<keyword evidence="11" id="KW-1185">Reference proteome</keyword>
<accession>A0A5E4PKZ1</accession>
<evidence type="ECO:0000256" key="2">
    <source>
        <dbReference type="ARBA" id="ARBA00022448"/>
    </source>
</evidence>
<dbReference type="GO" id="GO:0009306">
    <property type="term" value="P:protein secretion"/>
    <property type="evidence" value="ECO:0007669"/>
    <property type="project" value="InterPro"/>
</dbReference>
<dbReference type="OrthoDB" id="9779724at2"/>
<comment type="similarity">
    <text evidence="6">Belongs to the bacterial secretin family.</text>
</comment>
<evidence type="ECO:0000256" key="1">
    <source>
        <dbReference type="ARBA" id="ARBA00004370"/>
    </source>
</evidence>
<evidence type="ECO:0000313" key="10">
    <source>
        <dbReference type="EMBL" id="VVC77067.1"/>
    </source>
</evidence>
<sequence length="543" mass="58348">MSKRRENGWVISSFHCVMSLISAIIIFSFMMTAEGFAAAETSPVVIQPSTSGTAKVINVPLPQQPADSSDNNSSGPESRSLDPQVQGNAAQNGIKPLNGRVSFYFQNVPVKTLLQLIAKNSGLNFIISDDVKGNTTLNLKNVTWRQALDIILQSQGLSSRQIGTALFISTTEDIAQKQAKEYQAVQDAANLSPLSTAIIGLKYSDAAEIAKVLKSSEGSLLTPRGEISVNSPTNTIIVRDVKSNLSEVRRYIRRLDIPARQVSIEARIVNIDTSYEAQLGVRFGVSNTRSLSGTLSGANQLAQGIDVASVSPLSQRLNFDLPANLLSTGATPGSIGLALARLGPVLLDLELSALEEEGHTQIISKPRVVTANQQKAMIQTGEEIPYQQATSSGATSVEFKKAVLSLEIIPQITPDDKIILKLKATQDTRGPQLLVAQGADTTGTTTTTASLTTTPAVFGPPTINTQEVQSYVLLNDNETVVIGGVYKLTKSNTFDRVPFFGSLPIVGGLFRHRGIKNEKSELLIFLTPKIIKQQSRAMAYKGD</sequence>
<evidence type="ECO:0000256" key="8">
    <source>
        <dbReference type="SAM" id="MobiDB-lite"/>
    </source>
</evidence>
<feature type="domain" description="Secretin/TonB short N-terminal" evidence="9">
    <location>
        <begin position="123"/>
        <end position="171"/>
    </location>
</feature>
<dbReference type="RefSeq" id="WP_148340469.1">
    <property type="nucleotide sequence ID" value="NZ_LR699120.1"/>
</dbReference>
<evidence type="ECO:0000313" key="11">
    <source>
        <dbReference type="Proteomes" id="UP000324194"/>
    </source>
</evidence>
<dbReference type="InterPro" id="IPR011662">
    <property type="entry name" value="Secretin/TonB_short_N"/>
</dbReference>
<feature type="region of interest" description="Disordered" evidence="8">
    <location>
        <begin position="60"/>
        <end position="89"/>
    </location>
</feature>
<dbReference type="InterPro" id="IPR038591">
    <property type="entry name" value="NolW-like_sf"/>
</dbReference>
<dbReference type="Pfam" id="PF00263">
    <property type="entry name" value="Secretin"/>
    <property type="match status" value="1"/>
</dbReference>
<name>A0A5E4PKZ1_9COXI</name>
<evidence type="ECO:0000256" key="4">
    <source>
        <dbReference type="ARBA" id="ARBA00023136"/>
    </source>
</evidence>
<dbReference type="AlphaFoldDB" id="A0A5E4PKZ1"/>
<dbReference type="PANTHER" id="PTHR30604">
    <property type="entry name" value="PROTEIN TRANSPORT PROTEIN HOFQ"/>
    <property type="match status" value="1"/>
</dbReference>
<evidence type="ECO:0000256" key="3">
    <source>
        <dbReference type="ARBA" id="ARBA00022729"/>
    </source>
</evidence>
<dbReference type="InterPro" id="IPR051808">
    <property type="entry name" value="Type_IV_pilus_biogenesis"/>
</dbReference>
<evidence type="ECO:0000256" key="5">
    <source>
        <dbReference type="ARBA" id="ARBA00023237"/>
    </source>
</evidence>
<dbReference type="GO" id="GO:0009279">
    <property type="term" value="C:cell outer membrane"/>
    <property type="evidence" value="ECO:0007669"/>
    <property type="project" value="UniProtKB-SubCell"/>
</dbReference>
<proteinExistence type="inferred from homology"/>
<organism evidence="10 11">
    <name type="scientific">Aquicella siphonis</name>
    <dbReference type="NCBI Taxonomy" id="254247"/>
    <lineage>
        <taxon>Bacteria</taxon>
        <taxon>Pseudomonadati</taxon>
        <taxon>Pseudomonadota</taxon>
        <taxon>Gammaproteobacteria</taxon>
        <taxon>Legionellales</taxon>
        <taxon>Coxiellaceae</taxon>
        <taxon>Aquicella</taxon>
    </lineage>
</organism>
<dbReference type="InterPro" id="IPR005644">
    <property type="entry name" value="NolW-like"/>
</dbReference>